<dbReference type="OrthoDB" id="279395at2"/>
<sequence>MLILLQFWFPILDSGNTYDTRSTAARGKKAFFLLMQDQDFGIYRSDDSLSTMIDQLYWDETLLMLGPGRLPEEYHWNQILEWVRSGGTLFIAASYENPKLSIPELGISVVSDKGADEAEDEDSSSVMNPAAFGKEDEEEEADPEIQFCKSIESPLYESDKIAWAKGASLQLEGLAARNREVLVRTETGLQAIEMRLTEGKLIVLANDVLFSNQSIMNDDNAILAVKLLEKSIGENNEWKTICVDEWLNATAVPKVVGILMTLPFRHLTLLVLGLLWVFVWWKWFRFGPYLPDAESRRLNIVSHTDTVGTLNYQERLGRYALEGYWQQFQKEIHWSYQKQHRSRIISRISRRTGRTEDEVRILVNRTLEGIDNPNLLRADAANLIIELANLRSAIFA</sequence>
<evidence type="ECO:0000259" key="2">
    <source>
        <dbReference type="Pfam" id="PF14258"/>
    </source>
</evidence>
<reference evidence="3 4" key="1">
    <citation type="submission" date="2019-02" db="EMBL/GenBank/DDBJ databases">
        <title>Deep-cultivation of Planctomycetes and their phenomic and genomic characterization uncovers novel biology.</title>
        <authorList>
            <person name="Wiegand S."/>
            <person name="Jogler M."/>
            <person name="Boedeker C."/>
            <person name="Pinto D."/>
            <person name="Vollmers J."/>
            <person name="Rivas-Marin E."/>
            <person name="Kohn T."/>
            <person name="Peeters S.H."/>
            <person name="Heuer A."/>
            <person name="Rast P."/>
            <person name="Oberbeckmann S."/>
            <person name="Bunk B."/>
            <person name="Jeske O."/>
            <person name="Meyerdierks A."/>
            <person name="Storesund J.E."/>
            <person name="Kallscheuer N."/>
            <person name="Luecker S."/>
            <person name="Lage O.M."/>
            <person name="Pohl T."/>
            <person name="Merkel B.J."/>
            <person name="Hornburger P."/>
            <person name="Mueller R.-W."/>
            <person name="Bruemmer F."/>
            <person name="Labrenz M."/>
            <person name="Spormann A.M."/>
            <person name="Op den Camp H."/>
            <person name="Overmann J."/>
            <person name="Amann R."/>
            <person name="Jetten M.S.M."/>
            <person name="Mascher T."/>
            <person name="Medema M.H."/>
            <person name="Devos D.P."/>
            <person name="Kaster A.-K."/>
            <person name="Ovreas L."/>
            <person name="Rohde M."/>
            <person name="Galperin M.Y."/>
            <person name="Jogler C."/>
        </authorList>
    </citation>
    <scope>NUCLEOTIDE SEQUENCE [LARGE SCALE GENOMIC DNA]</scope>
    <source>
        <strain evidence="3 4">Pla110</strain>
    </source>
</reference>
<dbReference type="AlphaFoldDB" id="A0A518CUG3"/>
<protein>
    <recommendedName>
        <fullName evidence="2">DUF4350 domain-containing protein</fullName>
    </recommendedName>
</protein>
<keyword evidence="4" id="KW-1185">Reference proteome</keyword>
<dbReference type="EMBL" id="CP036281">
    <property type="protein sequence ID" value="QDU82848.1"/>
    <property type="molecule type" value="Genomic_DNA"/>
</dbReference>
<accession>A0A518CUG3</accession>
<feature type="domain" description="DUF4350" evidence="2">
    <location>
        <begin position="21"/>
        <end position="228"/>
    </location>
</feature>
<dbReference type="RefSeq" id="WP_144999366.1">
    <property type="nucleotide sequence ID" value="NZ_CP036281.1"/>
</dbReference>
<organism evidence="3 4">
    <name type="scientific">Polystyrenella longa</name>
    <dbReference type="NCBI Taxonomy" id="2528007"/>
    <lineage>
        <taxon>Bacteria</taxon>
        <taxon>Pseudomonadati</taxon>
        <taxon>Planctomycetota</taxon>
        <taxon>Planctomycetia</taxon>
        <taxon>Planctomycetales</taxon>
        <taxon>Planctomycetaceae</taxon>
        <taxon>Polystyrenella</taxon>
    </lineage>
</organism>
<dbReference type="InterPro" id="IPR025646">
    <property type="entry name" value="DUF4350"/>
</dbReference>
<evidence type="ECO:0000256" key="1">
    <source>
        <dbReference type="SAM" id="MobiDB-lite"/>
    </source>
</evidence>
<dbReference type="KEGG" id="plon:Pla110_46110"/>
<evidence type="ECO:0000313" key="3">
    <source>
        <dbReference type="EMBL" id="QDU82848.1"/>
    </source>
</evidence>
<proteinExistence type="predicted"/>
<feature type="region of interest" description="Disordered" evidence="1">
    <location>
        <begin position="113"/>
        <end position="139"/>
    </location>
</feature>
<dbReference type="Proteomes" id="UP000317178">
    <property type="component" value="Chromosome"/>
</dbReference>
<evidence type="ECO:0000313" key="4">
    <source>
        <dbReference type="Proteomes" id="UP000317178"/>
    </source>
</evidence>
<name>A0A518CUG3_9PLAN</name>
<dbReference type="Pfam" id="PF14258">
    <property type="entry name" value="DUF4350"/>
    <property type="match status" value="1"/>
</dbReference>
<gene>
    <name evidence="3" type="ORF">Pla110_46110</name>
</gene>